<sequence>MVSPRPNEETSSEGDTVASQTTDVGSIVIPAISTMYSEPILTPHQPQTPMPTTTRTFRQYMPSFTVPMHRMLGMPIEFMESMHNLSSTFGEISSSPFPCYQGLEPLASQFGRPPVNTDRVLNLDPDHIFIWDAEEEMEPDMAYLDENKRESALERERLQNLALKAKEIEDGRRDQTTASKSRRLDCIYDNEPLGFEKNPLNELHKMQAQDPLKEIDLGDGVTRRPTYIETVLPGTMTKCLEHRLPIQPGKRPVKQHPRRFAPKITLKIKQEVERLLKCRFIRTARVYIDDIVIKSSSQNDHLHHLQRSFHGTQERHRDQSKQDKRDFGSQASVDKEIAPVFVREDKLLEKVHTESKWQDEGFFTTPQDQEGE</sequence>
<dbReference type="InterPro" id="IPR043502">
    <property type="entry name" value="DNA/RNA_pol_sf"/>
</dbReference>
<evidence type="ECO:0008006" key="4">
    <source>
        <dbReference type="Google" id="ProtNLM"/>
    </source>
</evidence>
<comment type="caution">
    <text evidence="2">The sequence shown here is derived from an EMBL/GenBank/DDBJ whole genome shotgun (WGS) entry which is preliminary data.</text>
</comment>
<dbReference type="InterPro" id="IPR053134">
    <property type="entry name" value="RNA-dir_DNA_polymerase"/>
</dbReference>
<feature type="region of interest" description="Disordered" evidence="1">
    <location>
        <begin position="306"/>
        <end position="332"/>
    </location>
</feature>
<feature type="compositionally biased region" description="Basic and acidic residues" evidence="1">
    <location>
        <begin position="312"/>
        <end position="332"/>
    </location>
</feature>
<dbReference type="PANTHER" id="PTHR24559:SF431">
    <property type="entry name" value="RNA-DIRECTED DNA POLYMERASE HOMOLOG"/>
    <property type="match status" value="1"/>
</dbReference>
<dbReference type="AlphaFoldDB" id="A0A9D5AD39"/>
<feature type="region of interest" description="Disordered" evidence="1">
    <location>
        <begin position="1"/>
        <end position="24"/>
    </location>
</feature>
<gene>
    <name evidence="2" type="ORF">KIW84_050900</name>
</gene>
<name>A0A9D5AD39_PEA</name>
<dbReference type="PANTHER" id="PTHR24559">
    <property type="entry name" value="TRANSPOSON TY3-I GAG-POL POLYPROTEIN"/>
    <property type="match status" value="1"/>
</dbReference>
<proteinExistence type="predicted"/>
<evidence type="ECO:0000256" key="1">
    <source>
        <dbReference type="SAM" id="MobiDB-lite"/>
    </source>
</evidence>
<feature type="compositionally biased region" description="Polar residues" evidence="1">
    <location>
        <begin position="13"/>
        <end position="24"/>
    </location>
</feature>
<organism evidence="2 3">
    <name type="scientific">Pisum sativum</name>
    <name type="common">Garden pea</name>
    <name type="synonym">Lathyrus oleraceus</name>
    <dbReference type="NCBI Taxonomy" id="3888"/>
    <lineage>
        <taxon>Eukaryota</taxon>
        <taxon>Viridiplantae</taxon>
        <taxon>Streptophyta</taxon>
        <taxon>Embryophyta</taxon>
        <taxon>Tracheophyta</taxon>
        <taxon>Spermatophyta</taxon>
        <taxon>Magnoliopsida</taxon>
        <taxon>eudicotyledons</taxon>
        <taxon>Gunneridae</taxon>
        <taxon>Pentapetalae</taxon>
        <taxon>rosids</taxon>
        <taxon>fabids</taxon>
        <taxon>Fabales</taxon>
        <taxon>Fabaceae</taxon>
        <taxon>Papilionoideae</taxon>
        <taxon>50 kb inversion clade</taxon>
        <taxon>NPAAA clade</taxon>
        <taxon>Hologalegina</taxon>
        <taxon>IRL clade</taxon>
        <taxon>Fabeae</taxon>
        <taxon>Lathyrus</taxon>
    </lineage>
</organism>
<dbReference type="Gene3D" id="3.10.10.10">
    <property type="entry name" value="HIV Type 1 Reverse Transcriptase, subunit A, domain 1"/>
    <property type="match status" value="1"/>
</dbReference>
<reference evidence="2 3" key="1">
    <citation type="journal article" date="2022" name="Nat. Genet.">
        <title>Improved pea reference genome and pan-genome highlight genomic features and evolutionary characteristics.</title>
        <authorList>
            <person name="Yang T."/>
            <person name="Liu R."/>
            <person name="Luo Y."/>
            <person name="Hu S."/>
            <person name="Wang D."/>
            <person name="Wang C."/>
            <person name="Pandey M.K."/>
            <person name="Ge S."/>
            <person name="Xu Q."/>
            <person name="Li N."/>
            <person name="Li G."/>
            <person name="Huang Y."/>
            <person name="Saxena R.K."/>
            <person name="Ji Y."/>
            <person name="Li M."/>
            <person name="Yan X."/>
            <person name="He Y."/>
            <person name="Liu Y."/>
            <person name="Wang X."/>
            <person name="Xiang C."/>
            <person name="Varshney R.K."/>
            <person name="Ding H."/>
            <person name="Gao S."/>
            <person name="Zong X."/>
        </authorList>
    </citation>
    <scope>NUCLEOTIDE SEQUENCE [LARGE SCALE GENOMIC DNA]</scope>
    <source>
        <strain evidence="2 3">cv. Zhongwan 6</strain>
    </source>
</reference>
<protein>
    <recommendedName>
        <fullName evidence="4">Reverse transcriptase domain-containing protein</fullName>
    </recommendedName>
</protein>
<dbReference type="SUPFAM" id="SSF56672">
    <property type="entry name" value="DNA/RNA polymerases"/>
    <property type="match status" value="1"/>
</dbReference>
<dbReference type="Proteomes" id="UP001058974">
    <property type="component" value="Chromosome 5"/>
</dbReference>
<keyword evidence="3" id="KW-1185">Reference proteome</keyword>
<evidence type="ECO:0000313" key="2">
    <source>
        <dbReference type="EMBL" id="KAI5403506.1"/>
    </source>
</evidence>
<dbReference type="Gramene" id="Psat05G0090000-T1">
    <property type="protein sequence ID" value="KAI5403506.1"/>
    <property type="gene ID" value="KIW84_050900"/>
</dbReference>
<evidence type="ECO:0000313" key="3">
    <source>
        <dbReference type="Proteomes" id="UP001058974"/>
    </source>
</evidence>
<dbReference type="EMBL" id="JAMSHJ010000005">
    <property type="protein sequence ID" value="KAI5403506.1"/>
    <property type="molecule type" value="Genomic_DNA"/>
</dbReference>
<accession>A0A9D5AD39</accession>